<protein>
    <submittedName>
        <fullName evidence="2">Uncharacterized protein</fullName>
    </submittedName>
</protein>
<feature type="region of interest" description="Disordered" evidence="1">
    <location>
        <begin position="1372"/>
        <end position="1467"/>
    </location>
</feature>
<dbReference type="GeneID" id="19320563"/>
<gene>
    <name evidence="2" type="ORF">PFL1_06487</name>
</gene>
<feature type="region of interest" description="Disordered" evidence="1">
    <location>
        <begin position="731"/>
        <end position="937"/>
    </location>
</feature>
<feature type="compositionally biased region" description="Low complexity" evidence="1">
    <location>
        <begin position="628"/>
        <end position="644"/>
    </location>
</feature>
<proteinExistence type="predicted"/>
<feature type="compositionally biased region" description="Basic residues" evidence="1">
    <location>
        <begin position="840"/>
        <end position="850"/>
    </location>
</feature>
<feature type="region of interest" description="Disordered" evidence="1">
    <location>
        <begin position="1585"/>
        <end position="1617"/>
    </location>
</feature>
<feature type="compositionally biased region" description="Low complexity" evidence="1">
    <location>
        <begin position="1209"/>
        <end position="1223"/>
    </location>
</feature>
<feature type="compositionally biased region" description="Low complexity" evidence="1">
    <location>
        <begin position="1409"/>
        <end position="1423"/>
    </location>
</feature>
<feature type="compositionally biased region" description="Acidic residues" evidence="1">
    <location>
        <begin position="253"/>
        <end position="263"/>
    </location>
</feature>
<feature type="compositionally biased region" description="Polar residues" evidence="1">
    <location>
        <begin position="387"/>
        <end position="402"/>
    </location>
</feature>
<feature type="compositionally biased region" description="Polar residues" evidence="1">
    <location>
        <begin position="886"/>
        <end position="918"/>
    </location>
</feature>
<accession>A0A061H1Q5</accession>
<feature type="compositionally biased region" description="Low complexity" evidence="1">
    <location>
        <begin position="1454"/>
        <end position="1467"/>
    </location>
</feature>
<feature type="compositionally biased region" description="Polar residues" evidence="1">
    <location>
        <begin position="314"/>
        <end position="335"/>
    </location>
</feature>
<feature type="compositionally biased region" description="Low complexity" evidence="1">
    <location>
        <begin position="1592"/>
        <end position="1613"/>
    </location>
</feature>
<feature type="compositionally biased region" description="Basic and acidic residues" evidence="1">
    <location>
        <begin position="1734"/>
        <end position="1756"/>
    </location>
</feature>
<feature type="compositionally biased region" description="Polar residues" evidence="1">
    <location>
        <begin position="55"/>
        <end position="64"/>
    </location>
</feature>
<organism evidence="2 3">
    <name type="scientific">Pseudozyma flocculosa PF-1</name>
    <dbReference type="NCBI Taxonomy" id="1277687"/>
    <lineage>
        <taxon>Eukaryota</taxon>
        <taxon>Fungi</taxon>
        <taxon>Dikarya</taxon>
        <taxon>Basidiomycota</taxon>
        <taxon>Ustilaginomycotina</taxon>
        <taxon>Ustilaginomycetes</taxon>
        <taxon>Ustilaginales</taxon>
        <taxon>Ustilaginaceae</taxon>
        <taxon>Pseudozyma</taxon>
    </lineage>
</organism>
<feature type="compositionally biased region" description="Basic and acidic residues" evidence="1">
    <location>
        <begin position="1430"/>
        <end position="1445"/>
    </location>
</feature>
<feature type="compositionally biased region" description="Low complexity" evidence="1">
    <location>
        <begin position="528"/>
        <end position="540"/>
    </location>
</feature>
<feature type="compositionally biased region" description="Basic and acidic residues" evidence="1">
    <location>
        <begin position="1116"/>
        <end position="1128"/>
    </location>
</feature>
<feature type="compositionally biased region" description="Basic and acidic residues" evidence="1">
    <location>
        <begin position="989"/>
        <end position="1001"/>
    </location>
</feature>
<feature type="region of interest" description="Disordered" evidence="1">
    <location>
        <begin position="1"/>
        <end position="165"/>
    </location>
</feature>
<dbReference type="OrthoDB" id="2555678at2759"/>
<feature type="compositionally biased region" description="Basic and acidic residues" evidence="1">
    <location>
        <begin position="264"/>
        <end position="291"/>
    </location>
</feature>
<feature type="region of interest" description="Disordered" evidence="1">
    <location>
        <begin position="972"/>
        <end position="1025"/>
    </location>
</feature>
<evidence type="ECO:0000313" key="2">
    <source>
        <dbReference type="EMBL" id="EPQ26034.1"/>
    </source>
</evidence>
<feature type="region of interest" description="Disordered" evidence="1">
    <location>
        <begin position="1671"/>
        <end position="1820"/>
    </location>
</feature>
<name>A0A061H1Q5_9BASI</name>
<reference evidence="2 3" key="1">
    <citation type="journal article" date="2013" name="Plant Cell">
        <title>The transition from a phytopathogenic smut ancestor to an anamorphic biocontrol agent deciphered by comparative whole-genome analysis.</title>
        <authorList>
            <person name="Lefebvre F."/>
            <person name="Joly D.L."/>
            <person name="Labbe C."/>
            <person name="Teichmann B."/>
            <person name="Linning R."/>
            <person name="Belzile F."/>
            <person name="Bakkeren G."/>
            <person name="Belanger R.R."/>
        </authorList>
    </citation>
    <scope>NUCLEOTIDE SEQUENCE [LARGE SCALE GENOMIC DNA]</scope>
    <source>
        <strain evidence="2 3">PF-1</strain>
    </source>
</reference>
<sequence length="1820" mass="193702">MGQSQSASYHPSAVGSHNFEAVLPSDHDPKHQSSSQRLNVPRSLAESGIPRHNYRSSSPSSNYQPLIPRELRRSGAGPIRHRPTPPEYAAAGELSDQGGRAWPASPTEDDYAAAQKRRSVRRISATPRDPPLLEESESVRDHESVISAAAEPIESDHGHAPTPISPSLALALKAGLGSGSLRLTTEGQLAVQTDADTSGEDVGLGIGEISYQDDTLREPVLAATIQDAGTSAEKGRAHLLSFWERRPSTETAPADEEPVEDMETLDRDVDATPRGLDAEARWQSDWEDRRQYSSNASSDPSPEKRRDAAPGLTQPASRFSLSSYELSHQQDLQSGESDRDAFGPRSRFSYTTTDSSGSYGQKDQARNSIETNPDLRPIRSSDERAQRSQAEPGSSSGANRTHLTAHHPTREQSQSTMYSAAAPSSDFEPPRSSQGGDADERTAVSPDPYEYAALVTASTRAAEPESGVTATSDDDSRSDPRSFAPPSTGDANGSDHAQPAAGSVGRRPRAFSLMDLLRGRGRRPSDASQPSMSLESSSPLVLAENASTDADRNASRPRQLGPSSPSVLRDLATDLTPKLGTMQMPRDPDRASLATAKPSLHGRQRSAGGASDHGERRAPGSRTGSVYSASTLRSRRSSTMSLRAKNSQQAQGKKRLAGAAMLPWWKQSSLKRKVSASPPEDSRGKSLRIAARKQPAAKVSADEDHWVDVDEAEARAAAVVVNHGGVEGLQNTQATASRAARQASSAWPWARRYDQQKPPTEVRAASEPVERSVPASPHAAAPISVSGSDRGRVSPALEVPIAIVSRDPSVTGIPTANNSSASSFSSLAPPKPPAPVPPLRRPRRPSRRQSLHTEDGAAGSEASTASGVSGAAQIGAIAGRSRQDSRTSPNPSEAASTCGFTETSGADTYNARQSTPGTSLADAVSHKASQRPLPELTLEKGMGSQTVYIAGPGGFAPAVSPLSPAFTDVLSSDGVQSRVGSDSGTKEVLLSDKESDADRDAQYPSRLPDASKTPKTPTVVMQDEQHPDVHVLVPGSGSFSRNIQISGMPAAFAAERTYEPRAFSRSASLDAASPLPSTGDSRFHNRSGTDGISFHPATGSLDESFGSPRMPLGRRGSTDSRPAPRREPSGPAESFVTARSRDTSEAQDFGGIDSAYQTRYTVRPEELAGLYSGSTEEQHPAQIGSHRSSRSRPLPQIPEPHGQAERRNSAGPSESGPPLSPSAVYPGMGHGIKLDGRQSWSSSDGPWSAEVVSQSQALAPARGLAVAQQASLGRQAAHASHLDALLSPGNADSRVGRPLPAQLAGVMEASIEDRSSLLARQSSSGSTSGGSGKAPFADTGVQASLAALKALESPGSDPRTFWARQRILGERDTSAQASTFNGDPPTNEASDELLGSRQRRRMDPYSTARSLRSSDGFSSSGSRQVRRRRNTDTSRVSRGDRRHVWDQTGMAEMSSASLADTSGAASDSDVAGSLLARKLQAQRRRMASQRKASPFLREQGRSRTMAIELNGSEEVAEQQTDRLAHATSPRTNAQHPLREGLPQVEVTSPFAQAGLRIHDVQDRSASNEWDETIVPAVRKRMEREAQAAAAKSTTMPYSTSPSTATAVSPSFSPGRLRKHEYLPATGSRASHIPFPSEASAPQGSYLEVDPYSLAKADREAYRRALERQLQELERAERDSAPRSRRPTEAPASHGAEKVVRAKSRSRTHRNSEGSRSHSQSHSHVRRGDPANAYGKRDSTPSHHYPREKAAGSEAAHHTAAGAAAAESRKASSTSRSKGKGRRPSKQGYTGDDIRAWLGMDLANGPPPDSLAEPALRGVVA</sequence>
<feature type="compositionally biased region" description="Polar residues" evidence="1">
    <location>
        <begin position="1238"/>
        <end position="1248"/>
    </location>
</feature>
<evidence type="ECO:0000256" key="1">
    <source>
        <dbReference type="SAM" id="MobiDB-lite"/>
    </source>
</evidence>
<dbReference type="EMBL" id="KE361648">
    <property type="protein sequence ID" value="EPQ26034.1"/>
    <property type="molecule type" value="Genomic_DNA"/>
</dbReference>
<feature type="compositionally biased region" description="Basic and acidic residues" evidence="1">
    <location>
        <begin position="1671"/>
        <end position="1687"/>
    </location>
</feature>
<feature type="region of interest" description="Disordered" evidence="1">
    <location>
        <begin position="1316"/>
        <end position="1336"/>
    </location>
</feature>
<feature type="compositionally biased region" description="Low complexity" evidence="1">
    <location>
        <begin position="819"/>
        <end position="828"/>
    </location>
</feature>
<evidence type="ECO:0000313" key="3">
    <source>
        <dbReference type="Proteomes" id="UP000053664"/>
    </source>
</evidence>
<feature type="compositionally biased region" description="Low complexity" evidence="1">
    <location>
        <begin position="732"/>
        <end position="750"/>
    </location>
</feature>
<dbReference type="Proteomes" id="UP000053664">
    <property type="component" value="Unassembled WGS sequence"/>
</dbReference>
<feature type="compositionally biased region" description="Basic and acidic residues" evidence="1">
    <location>
        <begin position="376"/>
        <end position="386"/>
    </location>
</feature>
<dbReference type="KEGG" id="pfp:PFL1_06487"/>
<feature type="compositionally biased region" description="Low complexity" evidence="1">
    <location>
        <begin position="1757"/>
        <end position="1775"/>
    </location>
</feature>
<feature type="compositionally biased region" description="Low complexity" evidence="1">
    <location>
        <begin position="349"/>
        <end position="360"/>
    </location>
</feature>
<feature type="compositionally biased region" description="Polar residues" evidence="1">
    <location>
        <begin position="972"/>
        <end position="983"/>
    </location>
</feature>
<feature type="compositionally biased region" description="Low complexity" evidence="1">
    <location>
        <begin position="856"/>
        <end position="872"/>
    </location>
</feature>
<feature type="region of interest" description="Disordered" evidence="1">
    <location>
        <begin position="1064"/>
        <end position="1248"/>
    </location>
</feature>
<feature type="region of interest" description="Disordered" evidence="1">
    <location>
        <begin position="1512"/>
        <end position="1540"/>
    </location>
</feature>
<feature type="compositionally biased region" description="Pro residues" evidence="1">
    <location>
        <begin position="829"/>
        <end position="839"/>
    </location>
</feature>
<dbReference type="eggNOG" id="ENOG502RDUK">
    <property type="taxonomic scope" value="Eukaryota"/>
</dbReference>
<feature type="compositionally biased region" description="Low complexity" evidence="1">
    <location>
        <begin position="1064"/>
        <end position="1077"/>
    </location>
</feature>
<dbReference type="RefSeq" id="XP_007882219.1">
    <property type="nucleotide sequence ID" value="XM_007884028.1"/>
</dbReference>
<feature type="region of interest" description="Disordered" evidence="1">
    <location>
        <begin position="242"/>
        <end position="704"/>
    </location>
</feature>
<dbReference type="HOGENOM" id="CLU_234440_0_0_1"/>